<evidence type="ECO:0000313" key="3">
    <source>
        <dbReference type="Proteomes" id="UP000319783"/>
    </source>
</evidence>
<sequence>MDKILIRLLVLIYSVFSMVHSCHATPNLANGKAYIVSPQQNYTQSVSAPASDTTSLTDGKYTVGYFWSQKTTVGWQRAKTVEIIIDLEKEYNIGSIAFNTARGEGAGVYYPAHIAAFVGTDHEHLLYVGDIAINSENQPGSYQIKRFELNGIGIRGRYVFLEVVPKGLYLFCDEIEVIEGSSGSGQKGTLSVDQSRTFTDQIRRIGIEKELQNGQIDNLNKTIVDVPEEEHIRKIKRQIASLQTTNDVKAVEADMLALRCAVLRARFPGNELMIQTINPWAQITPNIFPVEVAPLALSFMLPKGGYDSQALIVTNLSEKSRGISVSLDKSPAGVELVLYQVPFIKTAAMEYVADPLVPVEKRFMLRPGESRLVFVIVHGTQSGTWSHTLRIKREDRVKSIPITTYVANTELPKNLRLNSVNWAELNFKLIRDRKQIAVNDLLSHHTNVIDVPPAYLPIGELVQDFGPLEEYLRISNGITKVLLFANFRPVTRSSVNGKYAFMGNEWKVWFEKWFEELTKVAAKAGIPKENLYFYPYDEMDGKHVEDFIAFATWVRKEISDIRLYATINNKSALQALPYLDVAQVVNREDLLGDIRTTGPEIWLYKANGPAKSLSPYSYYRMMSWKAFLNGYTGVGFWAYADAGSGDNPGTAWDDFDGKNPDYAVIYEGEGNTIISSRRWEAWRMGIEDYELLTMYAKAKGDGAAKALAKYVLDNTNDLSRADEVRRKILVELSR</sequence>
<dbReference type="AlphaFoldDB" id="A0A533Q945"/>
<dbReference type="Gene3D" id="2.60.120.260">
    <property type="entry name" value="Galactose-binding domain-like"/>
    <property type="match status" value="1"/>
</dbReference>
<reference evidence="2 3" key="1">
    <citation type="submission" date="2019-04" db="EMBL/GenBank/DDBJ databases">
        <title>Genome of a novel bacterium Candidatus Jettenia ecosi reconstructed from metagenome of an anammox bioreactor.</title>
        <authorList>
            <person name="Mardanov A.V."/>
            <person name="Beletsky A.V."/>
            <person name="Ravin N.V."/>
            <person name="Botchkova E.A."/>
            <person name="Litti Y.V."/>
            <person name="Nozhevnikova A.N."/>
        </authorList>
    </citation>
    <scope>NUCLEOTIDE SEQUENCE [LARGE SCALE GENOMIC DNA]</scope>
    <source>
        <strain evidence="2">J2</strain>
    </source>
</reference>
<evidence type="ECO:0000313" key="2">
    <source>
        <dbReference type="EMBL" id="TLD41213.1"/>
    </source>
</evidence>
<keyword evidence="1" id="KW-0732">Signal</keyword>
<name>A0A533Q945_9BACT</name>
<organism evidence="2 3">
    <name type="scientific">Candidatus Jettenia ecosi</name>
    <dbReference type="NCBI Taxonomy" id="2494326"/>
    <lineage>
        <taxon>Bacteria</taxon>
        <taxon>Pseudomonadati</taxon>
        <taxon>Planctomycetota</taxon>
        <taxon>Candidatus Brocadiia</taxon>
        <taxon>Candidatus Brocadiales</taxon>
        <taxon>Candidatus Brocadiaceae</taxon>
        <taxon>Candidatus Jettenia</taxon>
    </lineage>
</organism>
<accession>A0A533Q945</accession>
<dbReference type="Proteomes" id="UP000319783">
    <property type="component" value="Unassembled WGS sequence"/>
</dbReference>
<feature type="chain" id="PRO_5022193369" description="Glycoside hydrolase 123 C-terminal domain-containing protein" evidence="1">
    <location>
        <begin position="25"/>
        <end position="734"/>
    </location>
</feature>
<feature type="signal peptide" evidence="1">
    <location>
        <begin position="1"/>
        <end position="24"/>
    </location>
</feature>
<evidence type="ECO:0000256" key="1">
    <source>
        <dbReference type="SAM" id="SignalP"/>
    </source>
</evidence>
<protein>
    <recommendedName>
        <fullName evidence="4">Glycoside hydrolase 123 C-terminal domain-containing protein</fullName>
    </recommendedName>
</protein>
<dbReference type="EMBL" id="SULG01000057">
    <property type="protein sequence ID" value="TLD41213.1"/>
    <property type="molecule type" value="Genomic_DNA"/>
</dbReference>
<proteinExistence type="predicted"/>
<gene>
    <name evidence="2" type="ORF">JETT_2501</name>
</gene>
<comment type="caution">
    <text evidence="2">The sequence shown here is derived from an EMBL/GenBank/DDBJ whole genome shotgun (WGS) entry which is preliminary data.</text>
</comment>
<evidence type="ECO:0008006" key="4">
    <source>
        <dbReference type="Google" id="ProtNLM"/>
    </source>
</evidence>